<dbReference type="SMART" id="SM00827">
    <property type="entry name" value="PKS_AT"/>
    <property type="match status" value="1"/>
</dbReference>
<dbReference type="PANTHER" id="PTHR43775:SF51">
    <property type="entry name" value="INACTIVE PHENOLPHTHIOCEROL SYNTHESIS POLYKETIDE SYNTHASE TYPE I PKS1-RELATED"/>
    <property type="match status" value="1"/>
</dbReference>
<dbReference type="AlphaFoldDB" id="A0A5B1B1P1"/>
<feature type="domain" description="Malonyl-CoA:ACP transacylase (MAT)" evidence="2">
    <location>
        <begin position="1"/>
        <end position="148"/>
    </location>
</feature>
<dbReference type="InterPro" id="IPR050091">
    <property type="entry name" value="PKS_NRPS_Biosynth_Enz"/>
</dbReference>
<feature type="non-terminal residue" evidence="3">
    <location>
        <position position="240"/>
    </location>
</feature>
<evidence type="ECO:0000313" key="4">
    <source>
        <dbReference type="Proteomes" id="UP000324701"/>
    </source>
</evidence>
<dbReference type="Gene3D" id="3.30.70.3290">
    <property type="match status" value="1"/>
</dbReference>
<comment type="caution">
    <text evidence="3">The sequence shown here is derived from an EMBL/GenBank/DDBJ whole genome shotgun (WGS) entry which is preliminary data.</text>
</comment>
<accession>A0A5B1B1P1</accession>
<dbReference type="EMBL" id="VTZN01000458">
    <property type="protein sequence ID" value="KAA1242126.1"/>
    <property type="molecule type" value="Genomic_DNA"/>
</dbReference>
<feature type="non-terminal residue" evidence="3">
    <location>
        <position position="1"/>
    </location>
</feature>
<evidence type="ECO:0000313" key="3">
    <source>
        <dbReference type="EMBL" id="KAA1242126.1"/>
    </source>
</evidence>
<dbReference type="InterPro" id="IPR001227">
    <property type="entry name" value="Ac_transferase_dom_sf"/>
</dbReference>
<dbReference type="GO" id="GO:0006633">
    <property type="term" value="P:fatty acid biosynthetic process"/>
    <property type="evidence" value="ECO:0007669"/>
    <property type="project" value="TreeGrafter"/>
</dbReference>
<name>A0A5B1B1P1_MYCSI</name>
<reference evidence="3 4" key="1">
    <citation type="submission" date="2019-09" db="EMBL/GenBank/DDBJ databases">
        <title>Report of infection by Mycobacterium simiae a patient suffering from pulmonary tuberculosis.</title>
        <authorList>
            <person name="Mohanty P.S."/>
            <person name="Bansal A.K."/>
            <person name="Singh H."/>
            <person name="Sharma S."/>
            <person name="Patil S.A."/>
            <person name="Upadhaya P."/>
            <person name="Singh P.K."/>
            <person name="Kumar D."/>
            <person name="Kumar S."/>
            <person name="Singh R.K."/>
            <person name="Chaudhary B."/>
        </authorList>
    </citation>
    <scope>NUCLEOTIDE SEQUENCE [LARGE SCALE GENOMIC DNA]</scope>
    <source>
        <strain evidence="3 4">JAL-560-SIM</strain>
    </source>
</reference>
<organism evidence="3 4">
    <name type="scientific">Mycobacterium simiae</name>
    <name type="common">Mycobacterium habana</name>
    <dbReference type="NCBI Taxonomy" id="1784"/>
    <lineage>
        <taxon>Bacteria</taxon>
        <taxon>Bacillati</taxon>
        <taxon>Actinomycetota</taxon>
        <taxon>Actinomycetes</taxon>
        <taxon>Mycobacteriales</taxon>
        <taxon>Mycobacteriaceae</taxon>
        <taxon>Mycobacterium</taxon>
        <taxon>Mycobacterium simiae complex</taxon>
    </lineage>
</organism>
<protein>
    <submittedName>
        <fullName evidence="3">Type I polyketide synthase</fullName>
    </submittedName>
</protein>
<evidence type="ECO:0000259" key="2">
    <source>
        <dbReference type="SMART" id="SM00827"/>
    </source>
</evidence>
<dbReference type="Proteomes" id="UP000324701">
    <property type="component" value="Unassembled WGS sequence"/>
</dbReference>
<dbReference type="SUPFAM" id="SSF52151">
    <property type="entry name" value="FabD/lysophospholipase-like"/>
    <property type="match status" value="1"/>
</dbReference>
<dbReference type="Pfam" id="PF00698">
    <property type="entry name" value="Acyl_transf_1"/>
    <property type="match status" value="1"/>
</dbReference>
<dbReference type="Gene3D" id="3.40.366.10">
    <property type="entry name" value="Malonyl-Coenzyme A Acyl Carrier Protein, domain 2"/>
    <property type="match status" value="1"/>
</dbReference>
<keyword evidence="4" id="KW-1185">Reference proteome</keyword>
<gene>
    <name evidence="3" type="ORF">F0Q45_26405</name>
</gene>
<keyword evidence="1" id="KW-0808">Transferase</keyword>
<dbReference type="GO" id="GO:0004312">
    <property type="term" value="F:fatty acid synthase activity"/>
    <property type="evidence" value="ECO:0007669"/>
    <property type="project" value="TreeGrafter"/>
</dbReference>
<dbReference type="OrthoDB" id="4220818at2"/>
<sequence length="240" mass="24918">SLSIAAVNGVSAVVVSGEDAALERLVARCAEQEVRARRVEVDYASHSAQVEVVGAALMAELCGISPRSSGIAFVSTVTGGLLAGEELNGKYWFRNLRQTVRLDKAVRWCLEYGCGAFVEVSPHPALGAGIEQTVGEQAVVVPTLGRTAGGLARFWLSVGQLFVAGVGVDWSAVLAGCGCRRVGLPTYAFERKRFWLSPAVSGGDASVMGQTGAGHGLLGAVVEQPDSDAVVLTGRLSMSA</sequence>
<evidence type="ECO:0000256" key="1">
    <source>
        <dbReference type="ARBA" id="ARBA00022679"/>
    </source>
</evidence>
<proteinExistence type="predicted"/>
<dbReference type="InterPro" id="IPR016035">
    <property type="entry name" value="Acyl_Trfase/lysoPLipase"/>
</dbReference>
<dbReference type="RefSeq" id="WP_149656642.1">
    <property type="nucleotide sequence ID" value="NZ_VTZN01000458.1"/>
</dbReference>
<dbReference type="InterPro" id="IPR014043">
    <property type="entry name" value="Acyl_transferase_dom"/>
</dbReference>
<dbReference type="PANTHER" id="PTHR43775">
    <property type="entry name" value="FATTY ACID SYNTHASE"/>
    <property type="match status" value="1"/>
</dbReference>